<sequence length="105" mass="11748">MFRILLVAFVALFVAPAYALIISGARAAAIAPRVIVPVMALPSIDDAKNLTEEEIAQEIFNAKKELFELRKGIKTRQQVKPHLFTHTKHRIAQLNTLLSQREASQ</sequence>
<comment type="similarity">
    <text evidence="1">Belongs to the universal ribosomal protein uL29 family.</text>
</comment>
<reference evidence="7" key="1">
    <citation type="submission" date="2021-01" db="EMBL/GenBank/DDBJ databases">
        <authorList>
            <person name="Corre E."/>
            <person name="Pelletier E."/>
            <person name="Niang G."/>
            <person name="Scheremetjew M."/>
            <person name="Finn R."/>
            <person name="Kale V."/>
            <person name="Holt S."/>
            <person name="Cochrane G."/>
            <person name="Meng A."/>
            <person name="Brown T."/>
            <person name="Cohen L."/>
        </authorList>
    </citation>
    <scope>NUCLEOTIDE SEQUENCE</scope>
    <source>
        <strain evidence="7">RCC1130</strain>
    </source>
</reference>
<dbReference type="GO" id="GO:0022625">
    <property type="term" value="C:cytosolic large ribosomal subunit"/>
    <property type="evidence" value="ECO:0007669"/>
    <property type="project" value="TreeGrafter"/>
</dbReference>
<dbReference type="InterPro" id="IPR036049">
    <property type="entry name" value="Ribosomal_uL29_sf"/>
</dbReference>
<keyword evidence="6" id="KW-0732">Signal</keyword>
<dbReference type="InterPro" id="IPR050063">
    <property type="entry name" value="Ribosomal_protein_uL29"/>
</dbReference>
<dbReference type="AlphaFoldDB" id="A0A7S0IYR4"/>
<dbReference type="Gene3D" id="1.10.287.310">
    <property type="match status" value="1"/>
</dbReference>
<dbReference type="HAMAP" id="MF_00374">
    <property type="entry name" value="Ribosomal_uL29"/>
    <property type="match status" value="1"/>
</dbReference>
<dbReference type="GO" id="GO:0003735">
    <property type="term" value="F:structural constituent of ribosome"/>
    <property type="evidence" value="ECO:0007669"/>
    <property type="project" value="InterPro"/>
</dbReference>
<keyword evidence="2" id="KW-0689">Ribosomal protein</keyword>
<dbReference type="Pfam" id="PF00831">
    <property type="entry name" value="Ribosomal_L29"/>
    <property type="match status" value="1"/>
</dbReference>
<evidence type="ECO:0000256" key="6">
    <source>
        <dbReference type="SAM" id="SignalP"/>
    </source>
</evidence>
<accession>A0A7S0IYR4</accession>
<evidence type="ECO:0000256" key="3">
    <source>
        <dbReference type="ARBA" id="ARBA00023274"/>
    </source>
</evidence>
<keyword evidence="3" id="KW-0687">Ribonucleoprotein</keyword>
<dbReference type="PANTHER" id="PTHR10916:SF0">
    <property type="entry name" value="LARGE RIBOSOMAL SUBUNIT PROTEIN UL29C"/>
    <property type="match status" value="1"/>
</dbReference>
<feature type="chain" id="PRO_5030590063" description="Large ribosomal subunit protein uL29c" evidence="6">
    <location>
        <begin position="20"/>
        <end position="105"/>
    </location>
</feature>
<name>A0A7S0IYR4_9EUKA</name>
<dbReference type="PANTHER" id="PTHR10916">
    <property type="entry name" value="60S RIBOSOMAL PROTEIN L35/50S RIBOSOMAL PROTEIN L29"/>
    <property type="match status" value="1"/>
</dbReference>
<evidence type="ECO:0000256" key="4">
    <source>
        <dbReference type="ARBA" id="ARBA00040028"/>
    </source>
</evidence>
<evidence type="ECO:0000256" key="5">
    <source>
        <dbReference type="ARBA" id="ARBA00042960"/>
    </source>
</evidence>
<proteinExistence type="inferred from homology"/>
<evidence type="ECO:0000256" key="2">
    <source>
        <dbReference type="ARBA" id="ARBA00022980"/>
    </source>
</evidence>
<dbReference type="InterPro" id="IPR001854">
    <property type="entry name" value="Ribosomal_uL29"/>
</dbReference>
<dbReference type="EMBL" id="HBER01022459">
    <property type="protein sequence ID" value="CAD8535974.1"/>
    <property type="molecule type" value="Transcribed_RNA"/>
</dbReference>
<evidence type="ECO:0000256" key="1">
    <source>
        <dbReference type="ARBA" id="ARBA00009254"/>
    </source>
</evidence>
<evidence type="ECO:0000313" key="7">
    <source>
        <dbReference type="EMBL" id="CAD8535974.1"/>
    </source>
</evidence>
<dbReference type="SUPFAM" id="SSF46561">
    <property type="entry name" value="Ribosomal protein L29 (L29p)"/>
    <property type="match status" value="1"/>
</dbReference>
<feature type="signal peptide" evidence="6">
    <location>
        <begin position="1"/>
        <end position="19"/>
    </location>
</feature>
<dbReference type="CDD" id="cd00427">
    <property type="entry name" value="Ribosomal_L29_HIP"/>
    <property type="match status" value="1"/>
</dbReference>
<organism evidence="7">
    <name type="scientific">Calcidiscus leptoporus</name>
    <dbReference type="NCBI Taxonomy" id="127549"/>
    <lineage>
        <taxon>Eukaryota</taxon>
        <taxon>Haptista</taxon>
        <taxon>Haptophyta</taxon>
        <taxon>Prymnesiophyceae</taxon>
        <taxon>Coccolithales</taxon>
        <taxon>Calcidiscaceae</taxon>
        <taxon>Calcidiscus</taxon>
    </lineage>
</organism>
<dbReference type="GO" id="GO:0006412">
    <property type="term" value="P:translation"/>
    <property type="evidence" value="ECO:0007669"/>
    <property type="project" value="InterPro"/>
</dbReference>
<dbReference type="NCBIfam" id="TIGR00012">
    <property type="entry name" value="L29"/>
    <property type="match status" value="1"/>
</dbReference>
<gene>
    <name evidence="7" type="ORF">CLEP1334_LOCUS11254</name>
</gene>
<protein>
    <recommendedName>
        <fullName evidence="4">Large ribosomal subunit protein uL29c</fullName>
    </recommendedName>
    <alternativeName>
        <fullName evidence="5">50S ribosomal protein L29, chloroplastic</fullName>
    </alternativeName>
</protein>